<keyword evidence="1" id="KW-1133">Transmembrane helix</keyword>
<feature type="non-terminal residue" evidence="2">
    <location>
        <position position="1"/>
    </location>
</feature>
<dbReference type="Gene3D" id="1.20.1070.10">
    <property type="entry name" value="Rhodopsin 7-helix transmembrane proteins"/>
    <property type="match status" value="1"/>
</dbReference>
<keyword evidence="3" id="KW-1185">Reference proteome</keyword>
<accession>A0AAD5T8F2</accession>
<dbReference type="Proteomes" id="UP001211907">
    <property type="component" value="Unassembled WGS sequence"/>
</dbReference>
<keyword evidence="1" id="KW-0812">Transmembrane</keyword>
<feature type="transmembrane region" description="Helical" evidence="1">
    <location>
        <begin position="241"/>
        <end position="265"/>
    </location>
</feature>
<sequence>MAIQDVIQLIVFMIGACLNGSIMLILFYHHSELLHSNFLNRRFMMLVGVCFVWCLQRATQNIFVILGMDLVGTNWFALTSNLIVVLLLISNANLAAERYFLLRAEGRRRYFFTIYAIFIAIAIPSIDEVHPTTLFGLHAWIIISSISFGGTSILMAYFYWSSYRFTATQLSLNPRLVTYFLSDADQNDPEVVHNARMKLERKVLLQCVILSASLIFCYFPFWIYNIVFAVYGGYVPNDDDLIGWSAVLIVLSLDVLVTPCLIFALNPDIRKNLLFWE</sequence>
<keyword evidence="1" id="KW-0472">Membrane</keyword>
<evidence type="ECO:0000313" key="2">
    <source>
        <dbReference type="EMBL" id="KAJ3139110.1"/>
    </source>
</evidence>
<name>A0AAD5T8F2_9FUNG</name>
<evidence type="ECO:0000256" key="1">
    <source>
        <dbReference type="SAM" id="Phobius"/>
    </source>
</evidence>
<feature type="transmembrane region" description="Helical" evidence="1">
    <location>
        <begin position="110"/>
        <end position="126"/>
    </location>
</feature>
<evidence type="ECO:0008006" key="4">
    <source>
        <dbReference type="Google" id="ProtNLM"/>
    </source>
</evidence>
<gene>
    <name evidence="2" type="ORF">HK100_011875</name>
</gene>
<organism evidence="2 3">
    <name type="scientific">Physocladia obscura</name>
    <dbReference type="NCBI Taxonomy" id="109957"/>
    <lineage>
        <taxon>Eukaryota</taxon>
        <taxon>Fungi</taxon>
        <taxon>Fungi incertae sedis</taxon>
        <taxon>Chytridiomycota</taxon>
        <taxon>Chytridiomycota incertae sedis</taxon>
        <taxon>Chytridiomycetes</taxon>
        <taxon>Chytridiales</taxon>
        <taxon>Chytriomycetaceae</taxon>
        <taxon>Physocladia</taxon>
    </lineage>
</organism>
<feature type="transmembrane region" description="Helical" evidence="1">
    <location>
        <begin position="203"/>
        <end position="221"/>
    </location>
</feature>
<feature type="transmembrane region" description="Helical" evidence="1">
    <location>
        <begin position="6"/>
        <end position="27"/>
    </location>
</feature>
<dbReference type="AlphaFoldDB" id="A0AAD5T8F2"/>
<feature type="transmembrane region" description="Helical" evidence="1">
    <location>
        <begin position="62"/>
        <end position="89"/>
    </location>
</feature>
<reference evidence="2" key="1">
    <citation type="submission" date="2020-05" db="EMBL/GenBank/DDBJ databases">
        <title>Phylogenomic resolution of chytrid fungi.</title>
        <authorList>
            <person name="Stajich J.E."/>
            <person name="Amses K."/>
            <person name="Simmons R."/>
            <person name="Seto K."/>
            <person name="Myers J."/>
            <person name="Bonds A."/>
            <person name="Quandt C.A."/>
            <person name="Barry K."/>
            <person name="Liu P."/>
            <person name="Grigoriev I."/>
            <person name="Longcore J.E."/>
            <person name="James T.Y."/>
        </authorList>
    </citation>
    <scope>NUCLEOTIDE SEQUENCE</scope>
    <source>
        <strain evidence="2">JEL0513</strain>
    </source>
</reference>
<evidence type="ECO:0000313" key="3">
    <source>
        <dbReference type="Proteomes" id="UP001211907"/>
    </source>
</evidence>
<comment type="caution">
    <text evidence="2">The sequence shown here is derived from an EMBL/GenBank/DDBJ whole genome shotgun (WGS) entry which is preliminary data.</text>
</comment>
<feature type="transmembrane region" description="Helical" evidence="1">
    <location>
        <begin position="138"/>
        <end position="160"/>
    </location>
</feature>
<protein>
    <recommendedName>
        <fullName evidence="4">G protein-coupled receptor</fullName>
    </recommendedName>
</protein>
<dbReference type="EMBL" id="JADGJH010000079">
    <property type="protein sequence ID" value="KAJ3139110.1"/>
    <property type="molecule type" value="Genomic_DNA"/>
</dbReference>
<proteinExistence type="predicted"/>